<dbReference type="SUPFAM" id="SSF54001">
    <property type="entry name" value="Cysteine proteinases"/>
    <property type="match status" value="1"/>
</dbReference>
<reference evidence="2 3" key="1">
    <citation type="submission" date="2020-08" db="EMBL/GenBank/DDBJ databases">
        <title>Genome sequence of Weissella diestrammenae KACC 16890T.</title>
        <authorList>
            <person name="Hyun D.-W."/>
            <person name="Bae J.-W."/>
        </authorList>
    </citation>
    <scope>NUCLEOTIDE SEQUENCE [LARGE SCALE GENOMIC DNA]</scope>
    <source>
        <strain evidence="2 3">KACC 16890</strain>
    </source>
</reference>
<dbReference type="RefSeq" id="WP_187528510.1">
    <property type="nucleotide sequence ID" value="NZ_CP060724.1"/>
</dbReference>
<gene>
    <name evidence="2" type="ORF">H9L19_04365</name>
</gene>
<evidence type="ECO:0000256" key="1">
    <source>
        <dbReference type="SAM" id="SignalP"/>
    </source>
</evidence>
<dbReference type="AlphaFoldDB" id="A0A7G9T3K0"/>
<keyword evidence="3" id="KW-1185">Reference proteome</keyword>
<feature type="signal peptide" evidence="1">
    <location>
        <begin position="1"/>
        <end position="25"/>
    </location>
</feature>
<protein>
    <recommendedName>
        <fullName evidence="4">Peptidase C1A papain C-terminal domain-containing protein</fullName>
    </recommendedName>
</protein>
<organism evidence="2 3">
    <name type="scientific">Weissella diestrammenae</name>
    <dbReference type="NCBI Taxonomy" id="1162633"/>
    <lineage>
        <taxon>Bacteria</taxon>
        <taxon>Bacillati</taxon>
        <taxon>Bacillota</taxon>
        <taxon>Bacilli</taxon>
        <taxon>Lactobacillales</taxon>
        <taxon>Lactobacillaceae</taxon>
        <taxon>Weissella</taxon>
    </lineage>
</organism>
<accession>A0A7G9T3K0</accession>
<dbReference type="KEGG" id="wdi:H9L19_04365"/>
<keyword evidence="1" id="KW-0732">Signal</keyword>
<dbReference type="Gene3D" id="3.90.70.10">
    <property type="entry name" value="Cysteine proteinases"/>
    <property type="match status" value="1"/>
</dbReference>
<proteinExistence type="predicted"/>
<evidence type="ECO:0008006" key="4">
    <source>
        <dbReference type="Google" id="ProtNLM"/>
    </source>
</evidence>
<dbReference type="EMBL" id="CP060724">
    <property type="protein sequence ID" value="QNN74675.1"/>
    <property type="molecule type" value="Genomic_DNA"/>
</dbReference>
<evidence type="ECO:0000313" key="2">
    <source>
        <dbReference type="EMBL" id="QNN74675.1"/>
    </source>
</evidence>
<feature type="chain" id="PRO_5029018736" description="Peptidase C1A papain C-terminal domain-containing protein" evidence="1">
    <location>
        <begin position="26"/>
        <end position="216"/>
    </location>
</feature>
<dbReference type="Proteomes" id="UP000515800">
    <property type="component" value="Chromosome"/>
</dbReference>
<dbReference type="InterPro" id="IPR038765">
    <property type="entry name" value="Papain-like_cys_pep_sf"/>
</dbReference>
<name>A0A7G9T3K0_9LACO</name>
<evidence type="ECO:0000313" key="3">
    <source>
        <dbReference type="Proteomes" id="UP000515800"/>
    </source>
</evidence>
<sequence>MKRYKSAFMLATILLSVASPVVVKACDTQDINYETDDKSLTTNQYNPKVPIDEAKHIDEFKSYLLNQYVTQPGLPHAYSLADAHPDWVTPVRTQGIKSFPYHIQTPTGTCWAHAMTENMAVQYAKMFSQANHKITPELIQQSPSFLMNTAVNQQAHPTFPVGTYTIPGLGINVPTNPVLSIDAIATQGAKDDSFTASVLSSGKGVAPRSEFSVFRW</sequence>